<evidence type="ECO:0000256" key="1">
    <source>
        <dbReference type="ARBA" id="ARBA00004319"/>
    </source>
</evidence>
<evidence type="ECO:0000256" key="6">
    <source>
        <dbReference type="ARBA" id="ARBA00022840"/>
    </source>
</evidence>
<dbReference type="GO" id="GO:0005788">
    <property type="term" value="C:endoplasmic reticulum lumen"/>
    <property type="evidence" value="ECO:0007669"/>
    <property type="project" value="UniProtKB-SubCell"/>
</dbReference>
<dbReference type="InterPro" id="IPR029047">
    <property type="entry name" value="HSP70_peptide-bd_sf"/>
</dbReference>
<dbReference type="Gene3D" id="3.30.420.40">
    <property type="match status" value="2"/>
</dbReference>
<protein>
    <recommendedName>
        <fullName evidence="8">Hypoxia up-regulated protein 1</fullName>
    </recommendedName>
</protein>
<dbReference type="FunFam" id="3.90.640.10:FF:000012">
    <property type="entry name" value="Hypoxia up-regulated protein 1"/>
    <property type="match status" value="1"/>
</dbReference>
<dbReference type="Pfam" id="PF00012">
    <property type="entry name" value="HSP70"/>
    <property type="match status" value="1"/>
</dbReference>
<dbReference type="InterPro" id="IPR029048">
    <property type="entry name" value="HSP70_C_sf"/>
</dbReference>
<dbReference type="FunFam" id="3.30.30.30:FF:000004">
    <property type="entry name" value="hypoxia up-regulated protein 1"/>
    <property type="match status" value="1"/>
</dbReference>
<dbReference type="GO" id="GO:0034663">
    <property type="term" value="C:endoplasmic reticulum chaperone complex"/>
    <property type="evidence" value="ECO:0000318"/>
    <property type="project" value="GO_Central"/>
</dbReference>
<evidence type="ECO:0000313" key="11">
    <source>
        <dbReference type="Proteomes" id="UP000008144"/>
    </source>
</evidence>
<dbReference type="Proteomes" id="UP000008144">
    <property type="component" value="Chromosome 11"/>
</dbReference>
<dbReference type="GO" id="GO:0005524">
    <property type="term" value="F:ATP binding"/>
    <property type="evidence" value="ECO:0007669"/>
    <property type="project" value="UniProtKB-KW"/>
</dbReference>
<dbReference type="PROSITE" id="PS01036">
    <property type="entry name" value="HSP70_3"/>
    <property type="match status" value="1"/>
</dbReference>
<evidence type="ECO:0000256" key="8">
    <source>
        <dbReference type="ARBA" id="ARBA00040503"/>
    </source>
</evidence>
<keyword evidence="11" id="KW-1185">Reference proteome</keyword>
<keyword evidence="4" id="KW-0547">Nucleotide-binding</keyword>
<name>H2XQ03_CIOIN</name>
<keyword evidence="3" id="KW-0732">Signal</keyword>
<dbReference type="Gene3D" id="3.90.640.10">
    <property type="entry name" value="Actin, Chain A, domain 4"/>
    <property type="match status" value="1"/>
</dbReference>
<dbReference type="PANTHER" id="PTHR45639">
    <property type="entry name" value="HSC70CB, ISOFORM G-RELATED"/>
    <property type="match status" value="1"/>
</dbReference>
<keyword evidence="5" id="KW-0256">Endoplasmic reticulum</keyword>
<comment type="subcellular location">
    <subcellularLocation>
        <location evidence="1">Endoplasmic reticulum lumen</location>
    </subcellularLocation>
</comment>
<dbReference type="Gene3D" id="3.30.30.30">
    <property type="match status" value="1"/>
</dbReference>
<evidence type="ECO:0000313" key="10">
    <source>
        <dbReference type="Ensembl" id="ENSCINP00000031737.1"/>
    </source>
</evidence>
<dbReference type="EMBL" id="EAAA01000828">
    <property type="status" value="NOT_ANNOTATED_CDS"/>
    <property type="molecule type" value="Genomic_DNA"/>
</dbReference>
<dbReference type="SUPFAM" id="SSF100934">
    <property type="entry name" value="Heat shock protein 70kD (HSP70), C-terminal subdomain"/>
    <property type="match status" value="1"/>
</dbReference>
<dbReference type="InParanoid" id="H2XQ03"/>
<dbReference type="Gene3D" id="2.60.34.10">
    <property type="entry name" value="Substrate Binding Domain Of DNAk, Chain A, domain 1"/>
    <property type="match status" value="1"/>
</dbReference>
<evidence type="ECO:0000256" key="5">
    <source>
        <dbReference type="ARBA" id="ARBA00022824"/>
    </source>
</evidence>
<dbReference type="GO" id="GO:1903298">
    <property type="term" value="P:negative regulation of hypoxia-induced intrinsic apoptotic signaling pathway"/>
    <property type="evidence" value="ECO:0000318"/>
    <property type="project" value="GO_Central"/>
</dbReference>
<dbReference type="GO" id="GO:0140662">
    <property type="term" value="F:ATP-dependent protein folding chaperone"/>
    <property type="evidence" value="ECO:0007669"/>
    <property type="project" value="InterPro"/>
</dbReference>
<dbReference type="FunFam" id="2.60.34.10:FF:000057">
    <property type="entry name" value="Hypoxia up-regulated protein, putative"/>
    <property type="match status" value="1"/>
</dbReference>
<dbReference type="FunCoup" id="H2XQ03">
    <property type="interactions" value="672"/>
</dbReference>
<dbReference type="STRING" id="7719.ENSCINP00000031737"/>
<dbReference type="CDD" id="cd10230">
    <property type="entry name" value="ASKHA_NBD_HSP70_HYOU1"/>
    <property type="match status" value="1"/>
</dbReference>
<dbReference type="InterPro" id="IPR013126">
    <property type="entry name" value="Hsp_70_fam"/>
</dbReference>
<evidence type="ECO:0000256" key="7">
    <source>
        <dbReference type="ARBA" id="ARBA00023186"/>
    </source>
</evidence>
<dbReference type="OMA" id="SRTPMIQ"/>
<dbReference type="AlphaFoldDB" id="H2XQ03"/>
<dbReference type="Gene3D" id="1.20.1270.10">
    <property type="match status" value="1"/>
</dbReference>
<evidence type="ECO:0000256" key="3">
    <source>
        <dbReference type="ARBA" id="ARBA00022729"/>
    </source>
</evidence>
<dbReference type="PRINTS" id="PR00301">
    <property type="entry name" value="HEATSHOCK70"/>
</dbReference>
<accession>H2XQ03</accession>
<dbReference type="FunFam" id="1.20.1270.10:FF:000087">
    <property type="entry name" value="hypoxia up-regulated protein 1-like isoform X2"/>
    <property type="match status" value="1"/>
</dbReference>
<dbReference type="InterPro" id="IPR043129">
    <property type="entry name" value="ATPase_NBD"/>
</dbReference>
<organism evidence="10 11">
    <name type="scientific">Ciona intestinalis</name>
    <name type="common">Transparent sea squirt</name>
    <name type="synonym">Ascidia intestinalis</name>
    <dbReference type="NCBI Taxonomy" id="7719"/>
    <lineage>
        <taxon>Eukaryota</taxon>
        <taxon>Metazoa</taxon>
        <taxon>Chordata</taxon>
        <taxon>Tunicata</taxon>
        <taxon>Ascidiacea</taxon>
        <taxon>Phlebobranchia</taxon>
        <taxon>Cionidae</taxon>
        <taxon>Ciona</taxon>
    </lineage>
</organism>
<proteinExistence type="inferred from homology"/>
<dbReference type="Ensembl" id="ENSCINT00000034799.1">
    <property type="protein sequence ID" value="ENSCINP00000031737.1"/>
    <property type="gene ID" value="ENSCING00000018264.1"/>
</dbReference>
<dbReference type="PANTHER" id="PTHR45639:SF3">
    <property type="entry name" value="HYPOXIA UP-REGULATED PROTEIN 1"/>
    <property type="match status" value="1"/>
</dbReference>
<keyword evidence="7" id="KW-0143">Chaperone</keyword>
<reference evidence="10" key="2">
    <citation type="journal article" date="2008" name="Genome Biol.">
        <title>Improved genome assembly and evidence-based global gene model set for the chordate Ciona intestinalis: new insight into intron and operon populations.</title>
        <authorList>
            <person name="Satou Y."/>
            <person name="Mineta K."/>
            <person name="Ogasawara M."/>
            <person name="Sasakura Y."/>
            <person name="Shoguchi E."/>
            <person name="Ueno K."/>
            <person name="Yamada L."/>
            <person name="Matsumoto J."/>
            <person name="Wasserscheid J."/>
            <person name="Dewar K."/>
            <person name="Wiley G.B."/>
            <person name="Macmil S.L."/>
            <person name="Roe B.A."/>
            <person name="Zeller R.W."/>
            <person name="Hastings K.E."/>
            <person name="Lemaire P."/>
            <person name="Lindquist E."/>
            <person name="Endo T."/>
            <person name="Hotta K."/>
            <person name="Inaba K."/>
        </authorList>
    </citation>
    <scope>NUCLEOTIDE SEQUENCE [LARGE SCALE GENOMIC DNA]</scope>
    <source>
        <strain evidence="10">wild type</strain>
    </source>
</reference>
<sequence>ISEEIRDRKPRKGKRFYLVNIKTPTLLYIFHPTDAIGVMSIDLGSEWVKVAIVKPGVPMEIVLNKESKRKTEVAVYLRNGEREFGSAAVGKGVRFPKNTYLYLQELLGKSLDHPMVQLYQKRFPYHHLMNDPETGTVTFLHDAEKAIMYSPEELMAMMLNHSRNMAEEYAQQPIDACVLTVPAYFNQAERKSLLYAADLAGLKIAQLMDDNTAAALNYGVFRRNDINTTATYMMFYDMGASSTIATIISYQVVKVNGVADPQLSVKGVGFDRTLGGLEMELRLRDLLVKLFNEKKKTSSDVTKNPRSMAKLLKEARRLKKVLSANVDHMAQVEGLIDDEDFRAKVTREDFESLCEDLWARVAQPMKDAIEASELTMDLMNQILLVGGGTRVPKVQEILLKESGKADLGKSINADEAPALGASYQAAAASNVFRVKTFHVKSGAVYPIEIEFDRRTTSDDGSENVKQVKRTLFQRNNPYPQRKVITFNRFYEDFNFSVNYGDLSFITNEKENVFTRRFDRSISQVSLTGVAEAHAKYGEDNDTESKGVKAHFRMDESGVLNLESVESVYEVNKTVEANVTDTQDEDSTLQKIKDGLSNLFGGSDSSNSTESEKSDSDKKTEEEKTKEKKSDESKPEVDEKTKTNEKNVKKSFTLGMNVSSIDHEEPSAVHKHMSSEKLNELSARDALKLAREVAINKLESYIYDKRDKLYQEEYEHALTNEEKESITAALTEASDWMDELEGEPAPEIFLPQVFNDKRQALKDLARPWLMRVKLRQDVVPLMEDLESSFNYSMHFLQAVLALPEEAQIYTPVEIKTLTDLLSETITWKNETVKAESKLQPNEDPVLKPDDVRQKMFELNREMQYLINKAKTAKPKKPKSES</sequence>
<evidence type="ECO:0000256" key="2">
    <source>
        <dbReference type="ARBA" id="ARBA00007381"/>
    </source>
</evidence>
<reference evidence="10" key="3">
    <citation type="submission" date="2025-08" db="UniProtKB">
        <authorList>
            <consortium name="Ensembl"/>
        </authorList>
    </citation>
    <scope>IDENTIFICATION</scope>
</reference>
<comment type="similarity">
    <text evidence="2">Belongs to the heat shock protein 70 family.</text>
</comment>
<reference evidence="11" key="1">
    <citation type="journal article" date="2002" name="Science">
        <title>The draft genome of Ciona intestinalis: insights into chordate and vertebrate origins.</title>
        <authorList>
            <person name="Dehal P."/>
            <person name="Satou Y."/>
            <person name="Campbell R.K."/>
            <person name="Chapman J."/>
            <person name="Degnan B."/>
            <person name="De Tomaso A."/>
            <person name="Davidson B."/>
            <person name="Di Gregorio A."/>
            <person name="Gelpke M."/>
            <person name="Goodstein D.M."/>
            <person name="Harafuji N."/>
            <person name="Hastings K.E."/>
            <person name="Ho I."/>
            <person name="Hotta K."/>
            <person name="Huang W."/>
            <person name="Kawashima T."/>
            <person name="Lemaire P."/>
            <person name="Martinez D."/>
            <person name="Meinertzhagen I.A."/>
            <person name="Necula S."/>
            <person name="Nonaka M."/>
            <person name="Putnam N."/>
            <person name="Rash S."/>
            <person name="Saiga H."/>
            <person name="Satake M."/>
            <person name="Terry A."/>
            <person name="Yamada L."/>
            <person name="Wang H.G."/>
            <person name="Awazu S."/>
            <person name="Azumi K."/>
            <person name="Boore J."/>
            <person name="Branno M."/>
            <person name="Chin-Bow S."/>
            <person name="DeSantis R."/>
            <person name="Doyle S."/>
            <person name="Francino P."/>
            <person name="Keys D.N."/>
            <person name="Haga S."/>
            <person name="Hayashi H."/>
            <person name="Hino K."/>
            <person name="Imai K.S."/>
            <person name="Inaba K."/>
            <person name="Kano S."/>
            <person name="Kobayashi K."/>
            <person name="Kobayashi M."/>
            <person name="Lee B.I."/>
            <person name="Makabe K.W."/>
            <person name="Manohar C."/>
            <person name="Matassi G."/>
            <person name="Medina M."/>
            <person name="Mochizuki Y."/>
            <person name="Mount S."/>
            <person name="Morishita T."/>
            <person name="Miura S."/>
            <person name="Nakayama A."/>
            <person name="Nishizaka S."/>
            <person name="Nomoto H."/>
            <person name="Ohta F."/>
            <person name="Oishi K."/>
            <person name="Rigoutsos I."/>
            <person name="Sano M."/>
            <person name="Sasaki A."/>
            <person name="Sasakura Y."/>
            <person name="Shoguchi E."/>
            <person name="Shin-i T."/>
            <person name="Spagnuolo A."/>
            <person name="Stainier D."/>
            <person name="Suzuki M.M."/>
            <person name="Tassy O."/>
            <person name="Takatori N."/>
            <person name="Tokuoka M."/>
            <person name="Yagi K."/>
            <person name="Yoshizaki F."/>
            <person name="Wada S."/>
            <person name="Zhang C."/>
            <person name="Hyatt P.D."/>
            <person name="Larimer F."/>
            <person name="Detter C."/>
            <person name="Doggett N."/>
            <person name="Glavina T."/>
            <person name="Hawkins T."/>
            <person name="Richardson P."/>
            <person name="Lucas S."/>
            <person name="Kohara Y."/>
            <person name="Levine M."/>
            <person name="Satoh N."/>
            <person name="Rokhsar D.S."/>
        </authorList>
    </citation>
    <scope>NUCLEOTIDE SEQUENCE [LARGE SCALE GENOMIC DNA]</scope>
</reference>
<dbReference type="GeneTree" id="ENSGT00940000157686"/>
<dbReference type="GO" id="GO:0000774">
    <property type="term" value="F:adenyl-nucleotide exchange factor activity"/>
    <property type="evidence" value="ECO:0000318"/>
    <property type="project" value="GO_Central"/>
</dbReference>
<reference evidence="10" key="4">
    <citation type="submission" date="2025-09" db="UniProtKB">
        <authorList>
            <consortium name="Ensembl"/>
        </authorList>
    </citation>
    <scope>IDENTIFICATION</scope>
</reference>
<keyword evidence="6" id="KW-0067">ATP-binding</keyword>
<dbReference type="HOGENOM" id="CLU_005965_5_0_1"/>
<feature type="compositionally biased region" description="Basic and acidic residues" evidence="9">
    <location>
        <begin position="609"/>
        <end position="647"/>
    </location>
</feature>
<evidence type="ECO:0000256" key="9">
    <source>
        <dbReference type="SAM" id="MobiDB-lite"/>
    </source>
</evidence>
<evidence type="ECO:0000256" key="4">
    <source>
        <dbReference type="ARBA" id="ARBA00022741"/>
    </source>
</evidence>
<dbReference type="InterPro" id="IPR018181">
    <property type="entry name" value="Heat_shock_70_CS"/>
</dbReference>
<dbReference type="SUPFAM" id="SSF53067">
    <property type="entry name" value="Actin-like ATPase domain"/>
    <property type="match status" value="2"/>
</dbReference>
<feature type="region of interest" description="Disordered" evidence="9">
    <location>
        <begin position="594"/>
        <end position="650"/>
    </location>
</feature>